<proteinExistence type="predicted"/>
<evidence type="ECO:0000313" key="3">
    <source>
        <dbReference type="Proteomes" id="UP001054902"/>
    </source>
</evidence>
<sequence>MRVNYWFPLFQNSLLAVFISLLLSSIYVSSCYGDELPFLKPMEKDPRTGTIKVGVVFLYYNEFVMDQNTKDFLTAYYKTQPEYYFDWASYGNANIDIEFFYHPLNMSEKTNNGDCRPHPGNIFDQVEGYDSSTFIVQALERLTTQGCSGGCGASLGVIECTTGYQYINGDVFPLCDTSSTSDICARTFVHELLHGLGLGYHSNGYGCTDEEIAAFPDTTWRDCKHVEYGSPFDALGGQRLIDFEPMISNGVAAKQRYDLHWIDSNDIIVLEKSDSPSTWTETTRTITISSLDTFSKGTAAVIRFTHESLQGLGLLWLEYRAGNYFDSNVPLQNSGIFAYHNGNVLIDLDPSDNFTHVSLDVGNEWFDPSSGLKLETLSVSQSSADVRVTFSSPAACTLGQPKLSEGLFGEYLVYLVHSNDLETYQPKDGDNQYSTQPWDPVQYDKTNAQVLSFWETPERYTYKAIFRYEVYVQNGDSAVCGDSVLSVRSSTLPNGWKLESFTYWNKPTVGGKGSQPLYFFVAVSQDTLDGAYEILVEVYNQDTGIVSPELYRLWICVGGFNPWFFGVDNDRFPSWKCHINNSFTGIEPEPAVNPRLCADSPLRMKVYIEKEGKEKMKSCTWAGRIADKVSERCNLPGVNTHCPITCSQNCEGIDSESRFKVVFPDGRKKNRYCSFVSRKPSPRCGYEGVRNTCRKVCWLY</sequence>
<comment type="caution">
    <text evidence="2">The sequence shown here is derived from an EMBL/GenBank/DDBJ whole genome shotgun (WGS) entry which is preliminary data.</text>
</comment>
<keyword evidence="3" id="KW-1185">Reference proteome</keyword>
<evidence type="ECO:0000313" key="2">
    <source>
        <dbReference type="EMBL" id="GFH44515.1"/>
    </source>
</evidence>
<feature type="chain" id="PRO_5042122727" description="Metalloendopeptidase" evidence="1">
    <location>
        <begin position="34"/>
        <end position="700"/>
    </location>
</feature>
<evidence type="ECO:0000256" key="1">
    <source>
        <dbReference type="SAM" id="SignalP"/>
    </source>
</evidence>
<evidence type="ECO:0008006" key="4">
    <source>
        <dbReference type="Google" id="ProtNLM"/>
    </source>
</evidence>
<reference evidence="2 3" key="1">
    <citation type="journal article" date="2021" name="Sci. Rep.">
        <title>The genome of the diatom Chaetoceros tenuissimus carries an ancient integrated fragment of an extant virus.</title>
        <authorList>
            <person name="Hongo Y."/>
            <person name="Kimura K."/>
            <person name="Takaki Y."/>
            <person name="Yoshida Y."/>
            <person name="Baba S."/>
            <person name="Kobayashi G."/>
            <person name="Nagasaki K."/>
            <person name="Hano T."/>
            <person name="Tomaru Y."/>
        </authorList>
    </citation>
    <scope>NUCLEOTIDE SEQUENCE [LARGE SCALE GENOMIC DNA]</scope>
    <source>
        <strain evidence="2 3">NIES-3715</strain>
    </source>
</reference>
<dbReference type="EMBL" id="BLLK01000020">
    <property type="protein sequence ID" value="GFH44515.1"/>
    <property type="molecule type" value="Genomic_DNA"/>
</dbReference>
<organism evidence="2 3">
    <name type="scientific">Chaetoceros tenuissimus</name>
    <dbReference type="NCBI Taxonomy" id="426638"/>
    <lineage>
        <taxon>Eukaryota</taxon>
        <taxon>Sar</taxon>
        <taxon>Stramenopiles</taxon>
        <taxon>Ochrophyta</taxon>
        <taxon>Bacillariophyta</taxon>
        <taxon>Coscinodiscophyceae</taxon>
        <taxon>Chaetocerotophycidae</taxon>
        <taxon>Chaetocerotales</taxon>
        <taxon>Chaetocerotaceae</taxon>
        <taxon>Chaetoceros</taxon>
    </lineage>
</organism>
<name>A0AAD3CG62_9STRA</name>
<dbReference type="Proteomes" id="UP001054902">
    <property type="component" value="Unassembled WGS sequence"/>
</dbReference>
<feature type="signal peptide" evidence="1">
    <location>
        <begin position="1"/>
        <end position="33"/>
    </location>
</feature>
<accession>A0AAD3CG62</accession>
<keyword evidence="1" id="KW-0732">Signal</keyword>
<protein>
    <recommendedName>
        <fullName evidence="4">Metalloendopeptidase</fullName>
    </recommendedName>
</protein>
<dbReference type="AlphaFoldDB" id="A0AAD3CG62"/>
<gene>
    <name evidence="2" type="ORF">CTEN210_00989</name>
</gene>